<gene>
    <name evidence="1" type="ORF">EZV62_004971</name>
</gene>
<keyword evidence="2" id="KW-1185">Reference proteome</keyword>
<dbReference type="PANTHER" id="PTHR11439:SF483">
    <property type="entry name" value="PEPTIDE SYNTHASE GLIP-LIKE, PUTATIVE (AFU_ORTHOLOGUE AFUA_3G12920)-RELATED"/>
    <property type="match status" value="1"/>
</dbReference>
<evidence type="ECO:0008006" key="3">
    <source>
        <dbReference type="Google" id="ProtNLM"/>
    </source>
</evidence>
<organism evidence="1 2">
    <name type="scientific">Acer yangbiense</name>
    <dbReference type="NCBI Taxonomy" id="1000413"/>
    <lineage>
        <taxon>Eukaryota</taxon>
        <taxon>Viridiplantae</taxon>
        <taxon>Streptophyta</taxon>
        <taxon>Embryophyta</taxon>
        <taxon>Tracheophyta</taxon>
        <taxon>Spermatophyta</taxon>
        <taxon>Magnoliopsida</taxon>
        <taxon>eudicotyledons</taxon>
        <taxon>Gunneridae</taxon>
        <taxon>Pentapetalae</taxon>
        <taxon>rosids</taxon>
        <taxon>malvids</taxon>
        <taxon>Sapindales</taxon>
        <taxon>Sapindaceae</taxon>
        <taxon>Hippocastanoideae</taxon>
        <taxon>Acereae</taxon>
        <taxon>Acer</taxon>
    </lineage>
</organism>
<sequence length="170" mass="19871">MIRETKHGEMDVTRCFNKLQGLWQELDLFYDLSWECSKDIAKFKKTVEKDRIFDFLAGLNAELDEVRGHIIRKESLPFTKEVFSKVRREENSRMNPTQVHYGVAKRILRYLQGIKDHGIWFKPNDKSTLIGYTNSDWARSVDDMKSTSRYTFSLGSGIFSWSSTKQDSVA</sequence>
<accession>A0A5C7INJ9</accession>
<dbReference type="Proteomes" id="UP000323000">
    <property type="component" value="Chromosome 2"/>
</dbReference>
<protein>
    <recommendedName>
        <fullName evidence="3">Reverse transcriptase Ty1/copia-type domain-containing protein</fullName>
    </recommendedName>
</protein>
<dbReference type="OrthoDB" id="413760at2759"/>
<dbReference type="PANTHER" id="PTHR11439">
    <property type="entry name" value="GAG-POL-RELATED RETROTRANSPOSON"/>
    <property type="match status" value="1"/>
</dbReference>
<proteinExistence type="predicted"/>
<dbReference type="AlphaFoldDB" id="A0A5C7INJ9"/>
<comment type="caution">
    <text evidence="1">The sequence shown here is derived from an EMBL/GenBank/DDBJ whole genome shotgun (WGS) entry which is preliminary data.</text>
</comment>
<reference evidence="2" key="1">
    <citation type="journal article" date="2019" name="Gigascience">
        <title>De novo genome assembly of the endangered Acer yangbiense, a plant species with extremely small populations endemic to Yunnan Province, China.</title>
        <authorList>
            <person name="Yang J."/>
            <person name="Wariss H.M."/>
            <person name="Tao L."/>
            <person name="Zhang R."/>
            <person name="Yun Q."/>
            <person name="Hollingsworth P."/>
            <person name="Dao Z."/>
            <person name="Luo G."/>
            <person name="Guo H."/>
            <person name="Ma Y."/>
            <person name="Sun W."/>
        </authorList>
    </citation>
    <scope>NUCLEOTIDE SEQUENCE [LARGE SCALE GENOMIC DNA]</scope>
    <source>
        <strain evidence="2">cv. Malutang</strain>
    </source>
</reference>
<evidence type="ECO:0000313" key="2">
    <source>
        <dbReference type="Proteomes" id="UP000323000"/>
    </source>
</evidence>
<name>A0A5C7INJ9_9ROSI</name>
<evidence type="ECO:0000313" key="1">
    <source>
        <dbReference type="EMBL" id="TXG70036.1"/>
    </source>
</evidence>
<dbReference type="EMBL" id="VAHF01000002">
    <property type="protein sequence ID" value="TXG70036.1"/>
    <property type="molecule type" value="Genomic_DNA"/>
</dbReference>